<feature type="compositionally biased region" description="Basic and acidic residues" evidence="1">
    <location>
        <begin position="60"/>
        <end position="76"/>
    </location>
</feature>
<evidence type="ECO:0000256" key="1">
    <source>
        <dbReference type="SAM" id="MobiDB-lite"/>
    </source>
</evidence>
<feature type="compositionally biased region" description="Basic residues" evidence="1">
    <location>
        <begin position="50"/>
        <end position="59"/>
    </location>
</feature>
<gene>
    <name evidence="2" type="ORF">KDA82_18555</name>
</gene>
<protein>
    <submittedName>
        <fullName evidence="2">Uncharacterized protein</fullName>
    </submittedName>
</protein>
<feature type="region of interest" description="Disordered" evidence="1">
    <location>
        <begin position="1"/>
        <end position="76"/>
    </location>
</feature>
<proteinExistence type="predicted"/>
<reference evidence="2" key="1">
    <citation type="submission" date="2021-04" db="EMBL/GenBank/DDBJ databases">
        <title>Sequencing of actinobacteria type strains.</title>
        <authorList>
            <person name="Nguyen G.-S."/>
            <person name="Wentzel A."/>
        </authorList>
    </citation>
    <scope>NUCLEOTIDE SEQUENCE</scope>
    <source>
        <strain evidence="2">DSM 42095</strain>
    </source>
</reference>
<feature type="compositionally biased region" description="Low complexity" evidence="1">
    <location>
        <begin position="26"/>
        <end position="37"/>
    </location>
</feature>
<name>A0A8T4J0A6_9ACTN</name>
<keyword evidence="3" id="KW-1185">Reference proteome</keyword>
<organism evidence="2 3">
    <name type="scientific">Streptomyces daliensis</name>
    <dbReference type="NCBI Taxonomy" id="299421"/>
    <lineage>
        <taxon>Bacteria</taxon>
        <taxon>Bacillati</taxon>
        <taxon>Actinomycetota</taxon>
        <taxon>Actinomycetes</taxon>
        <taxon>Kitasatosporales</taxon>
        <taxon>Streptomycetaceae</taxon>
        <taxon>Streptomyces</taxon>
    </lineage>
</organism>
<sequence>MGELAQDGGHGRGGRSVPEGLPGPLQPSLDELLDLLPGAGGGQHTPTARRAVRRRGARPAHRDGEDGDNPHRQPTA</sequence>
<comment type="caution">
    <text evidence="2">The sequence shown here is derived from an EMBL/GenBank/DDBJ whole genome shotgun (WGS) entry which is preliminary data.</text>
</comment>
<accession>A0A8T4J0A6</accession>
<dbReference type="Proteomes" id="UP000675554">
    <property type="component" value="Unassembled WGS sequence"/>
</dbReference>
<dbReference type="AlphaFoldDB" id="A0A8T4J0A6"/>
<evidence type="ECO:0000313" key="3">
    <source>
        <dbReference type="Proteomes" id="UP000675554"/>
    </source>
</evidence>
<evidence type="ECO:0000313" key="2">
    <source>
        <dbReference type="EMBL" id="MBR7674984.1"/>
    </source>
</evidence>
<dbReference type="EMBL" id="JAGSMN010000418">
    <property type="protein sequence ID" value="MBR7674984.1"/>
    <property type="molecule type" value="Genomic_DNA"/>
</dbReference>